<keyword evidence="1" id="KW-1133">Transmembrane helix</keyword>
<gene>
    <name evidence="2" type="ORF">FF011L_46330</name>
</gene>
<organism evidence="2 3">
    <name type="scientific">Roseimaritima multifibrata</name>
    <dbReference type="NCBI Taxonomy" id="1930274"/>
    <lineage>
        <taxon>Bacteria</taxon>
        <taxon>Pseudomonadati</taxon>
        <taxon>Planctomycetota</taxon>
        <taxon>Planctomycetia</taxon>
        <taxon>Pirellulales</taxon>
        <taxon>Pirellulaceae</taxon>
        <taxon>Roseimaritima</taxon>
    </lineage>
</organism>
<protein>
    <submittedName>
        <fullName evidence="2">Uncharacterized protein</fullName>
    </submittedName>
</protein>
<sequence>MAINMTNPRTESIDAYIQATTNECVTDKVLATVDDSAAWLPHRFPRPLQFAATLPRWPLAVQVAFQAALLFWLPLLAILNMLHAVRLTWHMLKQRHNKMPINGQIALATSARMATILARVPADQQPDTLVTLPWCKPIPMAENRQTIGLLQAARIGDIWWSYWSALIGAWQFARQSELRADRWQTYTSFRWFFTWRVLSRQSEIDTIWFCNHYDRWAVLVDRLPLQVTRILIQHGFARSELQLPVRLEQIDAFYYFDEQTKQTLLDMTLPDKSKLRMERLTATINLRSLPRDSDQRHLLFISQPVDQVKEAVLLRAILKKFPDLQVWLKPHPLYSSRATREFSETTIKVIEEADFFPDVEVAISGQSWLGVEYEGSGVPVVWHWGKNAGVVLAEITAILEKSDDLQVVARAS</sequence>
<accession>A0A517MLS2</accession>
<evidence type="ECO:0000256" key="1">
    <source>
        <dbReference type="SAM" id="Phobius"/>
    </source>
</evidence>
<dbReference type="EMBL" id="CP036262">
    <property type="protein sequence ID" value="QDS95832.1"/>
    <property type="molecule type" value="Genomic_DNA"/>
</dbReference>
<proteinExistence type="predicted"/>
<keyword evidence="1" id="KW-0812">Transmembrane</keyword>
<dbReference type="Proteomes" id="UP000320672">
    <property type="component" value="Chromosome"/>
</dbReference>
<keyword evidence="3" id="KW-1185">Reference proteome</keyword>
<name>A0A517MLS2_9BACT</name>
<keyword evidence="1" id="KW-0472">Membrane</keyword>
<reference evidence="2 3" key="1">
    <citation type="submission" date="2019-02" db="EMBL/GenBank/DDBJ databases">
        <title>Deep-cultivation of Planctomycetes and their phenomic and genomic characterization uncovers novel biology.</title>
        <authorList>
            <person name="Wiegand S."/>
            <person name="Jogler M."/>
            <person name="Boedeker C."/>
            <person name="Pinto D."/>
            <person name="Vollmers J."/>
            <person name="Rivas-Marin E."/>
            <person name="Kohn T."/>
            <person name="Peeters S.H."/>
            <person name="Heuer A."/>
            <person name="Rast P."/>
            <person name="Oberbeckmann S."/>
            <person name="Bunk B."/>
            <person name="Jeske O."/>
            <person name="Meyerdierks A."/>
            <person name="Storesund J.E."/>
            <person name="Kallscheuer N."/>
            <person name="Luecker S."/>
            <person name="Lage O.M."/>
            <person name="Pohl T."/>
            <person name="Merkel B.J."/>
            <person name="Hornburger P."/>
            <person name="Mueller R.-W."/>
            <person name="Bruemmer F."/>
            <person name="Labrenz M."/>
            <person name="Spormann A.M."/>
            <person name="Op den Camp H."/>
            <person name="Overmann J."/>
            <person name="Amann R."/>
            <person name="Jetten M.S.M."/>
            <person name="Mascher T."/>
            <person name="Medema M.H."/>
            <person name="Devos D.P."/>
            <person name="Kaster A.-K."/>
            <person name="Ovreas L."/>
            <person name="Rohde M."/>
            <person name="Galperin M.Y."/>
            <person name="Jogler C."/>
        </authorList>
    </citation>
    <scope>NUCLEOTIDE SEQUENCE [LARGE SCALE GENOMIC DNA]</scope>
    <source>
        <strain evidence="2 3">FF011L</strain>
    </source>
</reference>
<dbReference type="KEGG" id="rml:FF011L_46330"/>
<feature type="transmembrane region" description="Helical" evidence="1">
    <location>
        <begin position="63"/>
        <end position="89"/>
    </location>
</feature>
<evidence type="ECO:0000313" key="3">
    <source>
        <dbReference type="Proteomes" id="UP000320672"/>
    </source>
</evidence>
<dbReference type="AlphaFoldDB" id="A0A517MLS2"/>
<evidence type="ECO:0000313" key="2">
    <source>
        <dbReference type="EMBL" id="QDS95832.1"/>
    </source>
</evidence>